<keyword evidence="1" id="KW-0472">Membrane</keyword>
<dbReference type="AlphaFoldDB" id="A0A085LTP9"/>
<reference evidence="2 3" key="1">
    <citation type="journal article" date="2014" name="Nat. Genet.">
        <title>Genome and transcriptome of the porcine whipworm Trichuris suis.</title>
        <authorList>
            <person name="Jex A.R."/>
            <person name="Nejsum P."/>
            <person name="Schwarz E.M."/>
            <person name="Hu L."/>
            <person name="Young N.D."/>
            <person name="Hall R.S."/>
            <person name="Korhonen P.K."/>
            <person name="Liao S."/>
            <person name="Thamsborg S."/>
            <person name="Xia J."/>
            <person name="Xu P."/>
            <person name="Wang S."/>
            <person name="Scheerlinck J.P."/>
            <person name="Hofmann A."/>
            <person name="Sternberg P.W."/>
            <person name="Wang J."/>
            <person name="Gasser R.B."/>
        </authorList>
    </citation>
    <scope>NUCLEOTIDE SEQUENCE [LARGE SCALE GENOMIC DNA]</scope>
    <source>
        <strain evidence="2">DCEP-RM93M</strain>
    </source>
</reference>
<dbReference type="EMBL" id="KL363296">
    <property type="protein sequence ID" value="KFD48345.1"/>
    <property type="molecule type" value="Genomic_DNA"/>
</dbReference>
<evidence type="ECO:0000313" key="3">
    <source>
        <dbReference type="Proteomes" id="UP000030764"/>
    </source>
</evidence>
<keyword evidence="1" id="KW-0812">Transmembrane</keyword>
<name>A0A085LTP9_9BILA</name>
<evidence type="ECO:0000256" key="1">
    <source>
        <dbReference type="SAM" id="Phobius"/>
    </source>
</evidence>
<accession>A0A085LTP9</accession>
<sequence>MDETIVIVNGFQVQFELSKSAQQYLLWRLTGSVSHVVSVICYWMLLGGSKGLHIFRIFFKSSSNLRSLLRNDKIKVPFEERAGVVYEIKCGCNASYIGETGKSLLDVFNEHMKALNCCRTASEELNVTLRKRRGRP</sequence>
<evidence type="ECO:0000313" key="2">
    <source>
        <dbReference type="EMBL" id="KFD48345.1"/>
    </source>
</evidence>
<keyword evidence="3" id="KW-1185">Reference proteome</keyword>
<evidence type="ECO:0008006" key="4">
    <source>
        <dbReference type="Google" id="ProtNLM"/>
    </source>
</evidence>
<dbReference type="Proteomes" id="UP000030764">
    <property type="component" value="Unassembled WGS sequence"/>
</dbReference>
<organism evidence="2 3">
    <name type="scientific">Trichuris suis</name>
    <name type="common">pig whipworm</name>
    <dbReference type="NCBI Taxonomy" id="68888"/>
    <lineage>
        <taxon>Eukaryota</taxon>
        <taxon>Metazoa</taxon>
        <taxon>Ecdysozoa</taxon>
        <taxon>Nematoda</taxon>
        <taxon>Enoplea</taxon>
        <taxon>Dorylaimia</taxon>
        <taxon>Trichinellida</taxon>
        <taxon>Trichuridae</taxon>
        <taxon>Trichuris</taxon>
    </lineage>
</organism>
<proteinExistence type="predicted"/>
<protein>
    <recommendedName>
        <fullName evidence="4">GIY-YIG domain-containing protein</fullName>
    </recommendedName>
</protein>
<gene>
    <name evidence="2" type="ORF">M513_10757</name>
</gene>
<feature type="transmembrane region" description="Helical" evidence="1">
    <location>
        <begin position="25"/>
        <end position="46"/>
    </location>
</feature>
<keyword evidence="1" id="KW-1133">Transmembrane helix</keyword>